<name>A0A2T5LYA5_9EURO</name>
<dbReference type="VEuPathDB" id="FungiDB:P175DRAFT_0459631"/>
<dbReference type="GO" id="GO:0008270">
    <property type="term" value="F:zinc ion binding"/>
    <property type="evidence" value="ECO:0007669"/>
    <property type="project" value="InterPro"/>
</dbReference>
<dbReference type="RefSeq" id="XP_040752658.1">
    <property type="nucleotide sequence ID" value="XM_040894706.1"/>
</dbReference>
<dbReference type="InterPro" id="IPR007219">
    <property type="entry name" value="XnlR_reg_dom"/>
</dbReference>
<dbReference type="Gene3D" id="4.10.240.10">
    <property type="entry name" value="Zn(2)-C6 fungal-type DNA-binding domain"/>
    <property type="match status" value="1"/>
</dbReference>
<dbReference type="GO" id="GO:0006351">
    <property type="term" value="P:DNA-templated transcription"/>
    <property type="evidence" value="ECO:0007669"/>
    <property type="project" value="InterPro"/>
</dbReference>
<evidence type="ECO:0000256" key="3">
    <source>
        <dbReference type="ARBA" id="ARBA00022833"/>
    </source>
</evidence>
<dbReference type="EMBL" id="MSFN02000004">
    <property type="protein sequence ID" value="PTU21266.1"/>
    <property type="molecule type" value="Genomic_DNA"/>
</dbReference>
<dbReference type="InterPro" id="IPR036864">
    <property type="entry name" value="Zn2-C6_fun-type_DNA-bd_sf"/>
</dbReference>
<feature type="compositionally biased region" description="Polar residues" evidence="8">
    <location>
        <begin position="80"/>
        <end position="95"/>
    </location>
</feature>
<protein>
    <recommendedName>
        <fullName evidence="9">Zn(2)-C6 fungal-type domain-containing protein</fullName>
    </recommendedName>
</protein>
<dbReference type="CDD" id="cd12148">
    <property type="entry name" value="fungal_TF_MHR"/>
    <property type="match status" value="1"/>
</dbReference>
<comment type="caution">
    <text evidence="10">The sequence shown here is derived from an EMBL/GenBank/DDBJ whole genome shotgun (WGS) entry which is preliminary data.</text>
</comment>
<evidence type="ECO:0000256" key="4">
    <source>
        <dbReference type="ARBA" id="ARBA00023015"/>
    </source>
</evidence>
<keyword evidence="5" id="KW-0238">DNA-binding</keyword>
<evidence type="ECO:0000256" key="5">
    <source>
        <dbReference type="ARBA" id="ARBA00023125"/>
    </source>
</evidence>
<dbReference type="Proteomes" id="UP000244073">
    <property type="component" value="Unassembled WGS sequence"/>
</dbReference>
<sequence>MANIAHNPNLSSGSPRYRSKRIACRQCRQAKIRCELSTGGAIPCTRCRRMGHDCKVDQAFQRVNRRERLEALEKEIQSLRSSVSTLPGSTASALQGASAPDDSFSPHVSSAVVDGRPSEANEAFLIPGLPSAALENTQNTPVPPLLHPQNSLDSHLTAASSTASRSLDGLHFPGSRIDMLFQIFFQYYHPYIPLLDPGVSPDSYYAGSPLLFWTVTLVSSRRYADEPGLFVNLTAPVKKMLWDTISNPPQTWHAVQSILLVCLWPFPTSSLSSDITSILLSAAQTIAVRLGLHRPEAIQEFSRTKKRLSPTEIAEAARIWATCYIASQTVLTTEGQLWISSDWMIDRLCNRDDTTTIIPLALKHQLIIARFSTRVYNFMSGHPHASTGLPHPAEGMSLLALLESEYIDLCSSLSEQLSEYNKVLLHGAGLQLYVFYLLNSSGSDARKQGLLRAFHTACEVILKLNHWEVSSEAMKYGPVSYFRIISLAAMFIMKLSYSNLGAFVNIESGKCAFNAAISLTRRISIEDNDLPGRMTKILTQLWSAQARISQCDKDPGLILKNRLSASLVNDSLWAWREEFGGQRGGPSTPPSRTKPSNSSTQESMLDASQDNTDCDVLTLADVVDAEMLALLPFSLDCDGFPVS</sequence>
<keyword evidence="4" id="KW-0805">Transcription regulation</keyword>
<organism evidence="10 11">
    <name type="scientific">Aspergillus ochraceoroseus IBT 24754</name>
    <dbReference type="NCBI Taxonomy" id="1392256"/>
    <lineage>
        <taxon>Eukaryota</taxon>
        <taxon>Fungi</taxon>
        <taxon>Dikarya</taxon>
        <taxon>Ascomycota</taxon>
        <taxon>Pezizomycotina</taxon>
        <taxon>Eurotiomycetes</taxon>
        <taxon>Eurotiomycetidae</taxon>
        <taxon>Eurotiales</taxon>
        <taxon>Aspergillaceae</taxon>
        <taxon>Aspergillus</taxon>
        <taxon>Aspergillus subgen. Nidulantes</taxon>
    </lineage>
</organism>
<dbReference type="GeneID" id="63811588"/>
<keyword evidence="2" id="KW-0479">Metal-binding</keyword>
<evidence type="ECO:0000313" key="11">
    <source>
        <dbReference type="Proteomes" id="UP000244073"/>
    </source>
</evidence>
<reference evidence="10 11" key="1">
    <citation type="journal article" date="2018" name="Proc. Natl. Acad. Sci. U.S.A.">
        <title>Linking secondary metabolites to gene clusters through genome sequencing of six diverse Aspergillus species.</title>
        <authorList>
            <person name="Kaerboelling I."/>
            <person name="Vesth T.C."/>
            <person name="Frisvad J.C."/>
            <person name="Nybo J.L."/>
            <person name="Theobald S."/>
            <person name="Kuo A."/>
            <person name="Bowyer P."/>
            <person name="Matsuda Y."/>
            <person name="Mondo S."/>
            <person name="Lyhne E.K."/>
            <person name="Kogle M.E."/>
            <person name="Clum A."/>
            <person name="Lipzen A."/>
            <person name="Salamov A."/>
            <person name="Ngan C.Y."/>
            <person name="Daum C."/>
            <person name="Chiniquy J."/>
            <person name="Barry K."/>
            <person name="LaButti K."/>
            <person name="Haridas S."/>
            <person name="Simmons B.A."/>
            <person name="Magnuson J.K."/>
            <person name="Mortensen U.H."/>
            <person name="Larsen T.O."/>
            <person name="Grigoriev I.V."/>
            <person name="Baker S.E."/>
            <person name="Andersen M.R."/>
        </authorList>
    </citation>
    <scope>NUCLEOTIDE SEQUENCE [LARGE SCALE GENOMIC DNA]</scope>
    <source>
        <strain evidence="10 11">IBT 24754</strain>
    </source>
</reference>
<dbReference type="Pfam" id="PF00172">
    <property type="entry name" value="Zn_clus"/>
    <property type="match status" value="1"/>
</dbReference>
<evidence type="ECO:0000256" key="8">
    <source>
        <dbReference type="SAM" id="MobiDB-lite"/>
    </source>
</evidence>
<keyword evidence="6" id="KW-0804">Transcription</keyword>
<dbReference type="OrthoDB" id="3163292at2759"/>
<evidence type="ECO:0000256" key="1">
    <source>
        <dbReference type="ARBA" id="ARBA00004123"/>
    </source>
</evidence>
<feature type="region of interest" description="Disordered" evidence="8">
    <location>
        <begin position="80"/>
        <end position="109"/>
    </location>
</feature>
<accession>A0A2T5LYA5</accession>
<evidence type="ECO:0000256" key="6">
    <source>
        <dbReference type="ARBA" id="ARBA00023163"/>
    </source>
</evidence>
<dbReference type="PANTHER" id="PTHR31845">
    <property type="entry name" value="FINGER DOMAIN PROTEIN, PUTATIVE-RELATED"/>
    <property type="match status" value="1"/>
</dbReference>
<evidence type="ECO:0000259" key="9">
    <source>
        <dbReference type="PROSITE" id="PS50048"/>
    </source>
</evidence>
<dbReference type="PROSITE" id="PS00463">
    <property type="entry name" value="ZN2_CY6_FUNGAL_1"/>
    <property type="match status" value="1"/>
</dbReference>
<dbReference type="AlphaFoldDB" id="A0A2T5LYA5"/>
<keyword evidence="3" id="KW-0862">Zinc</keyword>
<evidence type="ECO:0000256" key="7">
    <source>
        <dbReference type="ARBA" id="ARBA00023242"/>
    </source>
</evidence>
<proteinExistence type="predicted"/>
<comment type="subcellular location">
    <subcellularLocation>
        <location evidence="1">Nucleus</location>
    </subcellularLocation>
</comment>
<dbReference type="GO" id="GO:0000976">
    <property type="term" value="F:transcription cis-regulatory region binding"/>
    <property type="evidence" value="ECO:0007669"/>
    <property type="project" value="TreeGrafter"/>
</dbReference>
<keyword evidence="7" id="KW-0539">Nucleus</keyword>
<dbReference type="CDD" id="cd00067">
    <property type="entry name" value="GAL4"/>
    <property type="match status" value="1"/>
</dbReference>
<feature type="domain" description="Zn(2)-C6 fungal-type" evidence="9">
    <location>
        <begin position="23"/>
        <end position="56"/>
    </location>
</feature>
<feature type="region of interest" description="Disordered" evidence="8">
    <location>
        <begin position="579"/>
        <end position="609"/>
    </location>
</feature>
<dbReference type="GO" id="GO:0005634">
    <property type="term" value="C:nucleus"/>
    <property type="evidence" value="ECO:0007669"/>
    <property type="project" value="UniProtKB-SubCell"/>
</dbReference>
<dbReference type="GO" id="GO:0000981">
    <property type="term" value="F:DNA-binding transcription factor activity, RNA polymerase II-specific"/>
    <property type="evidence" value="ECO:0007669"/>
    <property type="project" value="InterPro"/>
</dbReference>
<dbReference type="PROSITE" id="PS50048">
    <property type="entry name" value="ZN2_CY6_FUNGAL_2"/>
    <property type="match status" value="1"/>
</dbReference>
<feature type="compositionally biased region" description="Polar residues" evidence="8">
    <location>
        <begin position="590"/>
        <end position="609"/>
    </location>
</feature>
<dbReference type="InterPro" id="IPR001138">
    <property type="entry name" value="Zn2Cys6_DnaBD"/>
</dbReference>
<dbReference type="PANTHER" id="PTHR31845:SF21">
    <property type="entry name" value="REGULATORY PROTEIN LEU3"/>
    <property type="match status" value="1"/>
</dbReference>
<dbReference type="SUPFAM" id="SSF57701">
    <property type="entry name" value="Zn2/Cys6 DNA-binding domain"/>
    <property type="match status" value="1"/>
</dbReference>
<dbReference type="Pfam" id="PF04082">
    <property type="entry name" value="Fungal_trans"/>
    <property type="match status" value="1"/>
</dbReference>
<gene>
    <name evidence="10" type="ORF">P175DRAFT_0459631</name>
</gene>
<evidence type="ECO:0000256" key="2">
    <source>
        <dbReference type="ARBA" id="ARBA00022723"/>
    </source>
</evidence>
<dbReference type="InterPro" id="IPR051089">
    <property type="entry name" value="prtT"/>
</dbReference>
<evidence type="ECO:0000313" key="10">
    <source>
        <dbReference type="EMBL" id="PTU21266.1"/>
    </source>
</evidence>